<proteinExistence type="inferred from homology"/>
<dbReference type="OrthoDB" id="511483at2"/>
<dbReference type="InterPro" id="IPR020084">
    <property type="entry name" value="NUDIX_hydrolase_CS"/>
</dbReference>
<reference evidence="5 6" key="1">
    <citation type="submission" date="2020-08" db="EMBL/GenBank/DDBJ databases">
        <title>Genomic Encyclopedia of Type Strains, Phase IV (KMG-IV): sequencing the most valuable type-strain genomes for metagenomic binning, comparative biology and taxonomic classification.</title>
        <authorList>
            <person name="Goeker M."/>
        </authorList>
    </citation>
    <scope>NUCLEOTIDE SEQUENCE [LARGE SCALE GENOMIC DNA]</scope>
    <source>
        <strain evidence="5 6">DSM 15895</strain>
    </source>
</reference>
<organism evidence="5 6">
    <name type="scientific">Planococcus koreensis</name>
    <dbReference type="NCBI Taxonomy" id="112331"/>
    <lineage>
        <taxon>Bacteria</taxon>
        <taxon>Bacillati</taxon>
        <taxon>Bacillota</taxon>
        <taxon>Bacilli</taxon>
        <taxon>Bacillales</taxon>
        <taxon>Caryophanaceae</taxon>
        <taxon>Planococcus</taxon>
    </lineage>
</organism>
<dbReference type="PRINTS" id="PR00502">
    <property type="entry name" value="NUDIXFAMILY"/>
</dbReference>
<dbReference type="SUPFAM" id="SSF55811">
    <property type="entry name" value="Nudix"/>
    <property type="match status" value="1"/>
</dbReference>
<protein>
    <submittedName>
        <fullName evidence="5">NADH pyrophosphatase NudC (Nudix superfamily)</fullName>
    </submittedName>
</protein>
<dbReference type="GO" id="GO:0016787">
    <property type="term" value="F:hydrolase activity"/>
    <property type="evidence" value="ECO:0007669"/>
    <property type="project" value="UniProtKB-KW"/>
</dbReference>
<dbReference type="PANTHER" id="PTHR43046">
    <property type="entry name" value="GDP-MANNOSE MANNOSYL HYDROLASE"/>
    <property type="match status" value="1"/>
</dbReference>
<dbReference type="AlphaFoldDB" id="A0A7W8CSP8"/>
<comment type="cofactor">
    <cofactor evidence="1">
        <name>Mg(2+)</name>
        <dbReference type="ChEBI" id="CHEBI:18420"/>
    </cofactor>
</comment>
<dbReference type="CDD" id="cd02883">
    <property type="entry name" value="NUDIX_Hydrolase"/>
    <property type="match status" value="1"/>
</dbReference>
<name>A0A7W8CSP8_9BACL</name>
<evidence type="ECO:0000256" key="3">
    <source>
        <dbReference type="RuleBase" id="RU003476"/>
    </source>
</evidence>
<keyword evidence="2 3" id="KW-0378">Hydrolase</keyword>
<dbReference type="RefSeq" id="WP_135501164.1">
    <property type="nucleotide sequence ID" value="NZ_JACHHE010000006.1"/>
</dbReference>
<evidence type="ECO:0000313" key="6">
    <source>
        <dbReference type="Proteomes" id="UP000525923"/>
    </source>
</evidence>
<evidence type="ECO:0000313" key="5">
    <source>
        <dbReference type="EMBL" id="MBB5180943.1"/>
    </source>
</evidence>
<dbReference type="Proteomes" id="UP000525923">
    <property type="component" value="Unassembled WGS sequence"/>
</dbReference>
<dbReference type="Gene3D" id="3.90.79.10">
    <property type="entry name" value="Nucleoside Triphosphate Pyrophosphohydrolase"/>
    <property type="match status" value="1"/>
</dbReference>
<dbReference type="InterPro" id="IPR015797">
    <property type="entry name" value="NUDIX_hydrolase-like_dom_sf"/>
</dbReference>
<dbReference type="PROSITE" id="PS51462">
    <property type="entry name" value="NUDIX"/>
    <property type="match status" value="1"/>
</dbReference>
<sequence length="129" mass="14546">MIAQGFLIRGQEILMVKQHVERGDIVWNYPGGGIEEGETPEQACIREVEEETGYVVKITSLLVQTPQKYTFLTEIIGGELTVDRASEVNKDIIDAAWVAINDDEKFYLVTKPMLELLAAQNAFKQNLFI</sequence>
<feature type="domain" description="Nudix hydrolase" evidence="4">
    <location>
        <begin position="1"/>
        <end position="121"/>
    </location>
</feature>
<dbReference type="InterPro" id="IPR020476">
    <property type="entry name" value="Nudix_hydrolase"/>
</dbReference>
<evidence type="ECO:0000259" key="4">
    <source>
        <dbReference type="PROSITE" id="PS51462"/>
    </source>
</evidence>
<gene>
    <name evidence="5" type="ORF">HNQ44_002388</name>
</gene>
<dbReference type="EMBL" id="JACHHE010000006">
    <property type="protein sequence ID" value="MBB5180943.1"/>
    <property type="molecule type" value="Genomic_DNA"/>
</dbReference>
<dbReference type="Pfam" id="PF00293">
    <property type="entry name" value="NUDIX"/>
    <property type="match status" value="1"/>
</dbReference>
<dbReference type="InterPro" id="IPR000086">
    <property type="entry name" value="NUDIX_hydrolase_dom"/>
</dbReference>
<comment type="caution">
    <text evidence="5">The sequence shown here is derived from an EMBL/GenBank/DDBJ whole genome shotgun (WGS) entry which is preliminary data.</text>
</comment>
<evidence type="ECO:0000256" key="2">
    <source>
        <dbReference type="ARBA" id="ARBA00022801"/>
    </source>
</evidence>
<comment type="similarity">
    <text evidence="3">Belongs to the Nudix hydrolase family.</text>
</comment>
<dbReference type="PROSITE" id="PS00893">
    <property type="entry name" value="NUDIX_BOX"/>
    <property type="match status" value="1"/>
</dbReference>
<accession>A0A7W8CSP8</accession>
<dbReference type="PANTHER" id="PTHR43046:SF2">
    <property type="entry name" value="8-OXO-DGTP DIPHOSPHATASE-RELATED"/>
    <property type="match status" value="1"/>
</dbReference>
<keyword evidence="6" id="KW-1185">Reference proteome</keyword>
<evidence type="ECO:0000256" key="1">
    <source>
        <dbReference type="ARBA" id="ARBA00001946"/>
    </source>
</evidence>